<dbReference type="PANTHER" id="PTHR12658">
    <property type="entry name" value="BETA-TUBULIN COFACTOR D"/>
    <property type="match status" value="1"/>
</dbReference>
<dbReference type="Pfam" id="PF25767">
    <property type="entry name" value="ARM_TBCD_2nd"/>
    <property type="match status" value="1"/>
</dbReference>
<dbReference type="WBParaSite" id="MBELARI_LOCUS21831">
    <property type="protein sequence ID" value="MBELARI_LOCUS21831"/>
    <property type="gene ID" value="MBELARI_LOCUS21831"/>
</dbReference>
<keyword evidence="3" id="KW-0143">Chaperone</keyword>
<dbReference type="InterPro" id="IPR016024">
    <property type="entry name" value="ARM-type_fold"/>
</dbReference>
<evidence type="ECO:0000256" key="2">
    <source>
        <dbReference type="ARBA" id="ARBA00015003"/>
    </source>
</evidence>
<name>A0AAF3F876_9BILA</name>
<dbReference type="PANTHER" id="PTHR12658:SF0">
    <property type="entry name" value="TUBULIN-SPECIFIC CHAPERONE D"/>
    <property type="match status" value="1"/>
</dbReference>
<dbReference type="GO" id="GO:0034333">
    <property type="term" value="P:adherens junction assembly"/>
    <property type="evidence" value="ECO:0007669"/>
    <property type="project" value="TreeGrafter"/>
</dbReference>
<feature type="repeat" description="HEAT" evidence="4">
    <location>
        <begin position="370"/>
        <end position="407"/>
    </location>
</feature>
<dbReference type="Pfam" id="PF23579">
    <property type="entry name" value="ARM_TBCD"/>
    <property type="match status" value="1"/>
</dbReference>
<dbReference type="GO" id="GO:0007021">
    <property type="term" value="P:tubulin complex assembly"/>
    <property type="evidence" value="ECO:0007669"/>
    <property type="project" value="InterPro"/>
</dbReference>
<feature type="domain" description="Tubulin-folding cofactor D ARM repeats" evidence="6">
    <location>
        <begin position="299"/>
        <end position="538"/>
    </location>
</feature>
<proteinExistence type="inferred from homology"/>
<dbReference type="InterPro" id="IPR058033">
    <property type="entry name" value="ARM_TBCD_2nd"/>
</dbReference>
<sequence length="1161" mass="130826">MRELLLIEPGPNGFEEKIESPQQMDEDEDGVIGCLPSHLQTSHRIEIQNISTNVRFEDEKNFEKVQERFKKLLEIYAEQPSLLDPLIPETVFNLSSVVNLTANDGHPKILDERSALALMLLFTLIKIRGYKTIMKFLPREIHHLKPIVSCLEQYGNASPALQSCRICERTTLLYWLTIVCMNPFDLRRLDANDQETSTLKRILIMVKPLLSVTHSTIHFAAARLIAECIARAEGQHLCKEVIDDCIAKICTNGQKESFGELILILNLLKHVPRQVIAPFVNEISSIVSLLFEKQKSNPLIRKYLSKAARRISLVMLSPTLCQWRYQRGRRKLEENITNNDMSRISELEANMTQEGPEQGEAAPDSLVQRCIGLLMQFLNDNDTAVRWSAAKGIGRITERLHRELAAQIVSTLLKNNFLSTNGYASWHGGCLALAELSWRGALLPEHLTAAFSVIQNALTFEEKVGRFAWGSCVRDAACFVLWSWARAYRREDLQQYLEKTATGLICCALFDREISVRRAASATFQELVGRVGGISHGIELLTLVDYFAVSNRRKCFSLLCVAVSEFYEYLPALLDHLIEFKVCHWDEKMRVMCGLAFESLATRYPRETWARILRTVFPLLKKAHVPVMHGALFTLAHTLRGLSSVNFQIESHIVKELIILPRALQPQVNSNKNLQGELLRLALSHYVALLSECNFPIDAEEFNSWMYIVESCCCDEKEAIRLAGNEAAEKVVGLLRNIPNCAPIVINNLIRVLKEPSREWQRGGACQILENLPISVPIHSDLIDLFCTIITRSVKAEEKWAFARACAVKSLSQICKRQRFNSEEWAMIKKKIFNVFMVALDDYTEDARGDIGRFVRCEAMKAMTTMLCDEKETITKDEVTQVLCQIIQQSAEKIGRLRETAATCIKTILVSTTLPGLNNVDLLRELYACPDLFIYDKQLYSLRPLLSIKPYSASILHGLVLSAGGISEVTAQFALQALHEYLDSATESEAEEAMAILVKFIQSPASPRLSLPLLRVLSTILPRIPHLLTHPDRSTEILNILTYCRKVLSNPRVSPVNARLCLNAISPLLLSEPRSSTWKFTMTIIVSCLSCPYPAVRCASAETLTEALCTMEIVDDELIGLLSDTQWQGSGTMAKGGETEWQRAALEIHQRLIVGDTRADG</sequence>
<reference evidence="8" key="1">
    <citation type="submission" date="2024-02" db="UniProtKB">
        <authorList>
            <consortium name="WormBaseParasite"/>
        </authorList>
    </citation>
    <scope>IDENTIFICATION</scope>
</reference>
<dbReference type="Proteomes" id="UP000887575">
    <property type="component" value="Unassembled WGS sequence"/>
</dbReference>
<accession>A0AAF3F876</accession>
<dbReference type="InterPro" id="IPR033162">
    <property type="entry name" value="TBCD"/>
</dbReference>
<evidence type="ECO:0000256" key="3">
    <source>
        <dbReference type="ARBA" id="ARBA00023186"/>
    </source>
</evidence>
<keyword evidence="7" id="KW-1185">Reference proteome</keyword>
<dbReference type="SUPFAM" id="SSF48371">
    <property type="entry name" value="ARM repeat"/>
    <property type="match status" value="2"/>
</dbReference>
<dbReference type="Pfam" id="PF12612">
    <property type="entry name" value="TFCD_C"/>
    <property type="match status" value="1"/>
</dbReference>
<dbReference type="InterPro" id="IPR022577">
    <property type="entry name" value="TBCD_C"/>
</dbReference>
<dbReference type="PROSITE" id="PS50077">
    <property type="entry name" value="HEAT_REPEAT"/>
    <property type="match status" value="1"/>
</dbReference>
<dbReference type="GO" id="GO:0000226">
    <property type="term" value="P:microtubule cytoskeleton organization"/>
    <property type="evidence" value="ECO:0007669"/>
    <property type="project" value="TreeGrafter"/>
</dbReference>
<dbReference type="Gene3D" id="1.25.10.10">
    <property type="entry name" value="Leucine-rich Repeat Variant"/>
    <property type="match status" value="2"/>
</dbReference>
<comment type="similarity">
    <text evidence="1">Belongs to the TBCD family.</text>
</comment>
<evidence type="ECO:0000256" key="4">
    <source>
        <dbReference type="PROSITE-ProRule" id="PRU00103"/>
    </source>
</evidence>
<evidence type="ECO:0000259" key="5">
    <source>
        <dbReference type="Pfam" id="PF12612"/>
    </source>
</evidence>
<dbReference type="InterPro" id="IPR021133">
    <property type="entry name" value="HEAT_type_2"/>
</dbReference>
<dbReference type="GO" id="GO:0007023">
    <property type="term" value="P:post-chaperonin tubulin folding pathway"/>
    <property type="evidence" value="ECO:0007669"/>
    <property type="project" value="InterPro"/>
</dbReference>
<dbReference type="GO" id="GO:0048487">
    <property type="term" value="F:beta-tubulin binding"/>
    <property type="evidence" value="ECO:0007669"/>
    <property type="project" value="InterPro"/>
</dbReference>
<protein>
    <recommendedName>
        <fullName evidence="2">Tubulin-specific chaperone D</fullName>
    </recommendedName>
</protein>
<evidence type="ECO:0000259" key="6">
    <source>
        <dbReference type="Pfam" id="PF25767"/>
    </source>
</evidence>
<evidence type="ECO:0000313" key="8">
    <source>
        <dbReference type="WBParaSite" id="MBELARI_LOCUS21831"/>
    </source>
</evidence>
<dbReference type="InterPro" id="IPR011989">
    <property type="entry name" value="ARM-like"/>
</dbReference>
<dbReference type="AlphaFoldDB" id="A0AAF3F876"/>
<dbReference type="GO" id="GO:0005096">
    <property type="term" value="F:GTPase activator activity"/>
    <property type="evidence" value="ECO:0007669"/>
    <property type="project" value="InterPro"/>
</dbReference>
<dbReference type="GO" id="GO:0070830">
    <property type="term" value="P:bicellular tight junction assembly"/>
    <property type="evidence" value="ECO:0007669"/>
    <property type="project" value="TreeGrafter"/>
</dbReference>
<feature type="domain" description="Tubulin-folding cofactor D C-terminal" evidence="5">
    <location>
        <begin position="881"/>
        <end position="1021"/>
    </location>
</feature>
<organism evidence="7 8">
    <name type="scientific">Mesorhabditis belari</name>
    <dbReference type="NCBI Taxonomy" id="2138241"/>
    <lineage>
        <taxon>Eukaryota</taxon>
        <taxon>Metazoa</taxon>
        <taxon>Ecdysozoa</taxon>
        <taxon>Nematoda</taxon>
        <taxon>Chromadorea</taxon>
        <taxon>Rhabditida</taxon>
        <taxon>Rhabditina</taxon>
        <taxon>Rhabditomorpha</taxon>
        <taxon>Rhabditoidea</taxon>
        <taxon>Rhabditidae</taxon>
        <taxon>Mesorhabditinae</taxon>
        <taxon>Mesorhabditis</taxon>
    </lineage>
</organism>
<evidence type="ECO:0000256" key="1">
    <source>
        <dbReference type="ARBA" id="ARBA00006853"/>
    </source>
</evidence>
<dbReference type="GO" id="GO:0016328">
    <property type="term" value="C:lateral plasma membrane"/>
    <property type="evidence" value="ECO:0007669"/>
    <property type="project" value="TreeGrafter"/>
</dbReference>
<evidence type="ECO:0000313" key="7">
    <source>
        <dbReference type="Proteomes" id="UP000887575"/>
    </source>
</evidence>